<proteinExistence type="predicted"/>
<accession>A0A6S8XNT5</accession>
<reference evidence="2" key="1">
    <citation type="submission" date="2021-01" db="EMBL/GenBank/DDBJ databases">
        <authorList>
            <person name="Corre E."/>
            <person name="Pelletier E."/>
            <person name="Niang G."/>
            <person name="Scheremetjew M."/>
            <person name="Finn R."/>
            <person name="Kale V."/>
            <person name="Holt S."/>
            <person name="Cochrane G."/>
            <person name="Meng A."/>
            <person name="Brown T."/>
            <person name="Cohen L."/>
        </authorList>
    </citation>
    <scope>NUCLEOTIDE SEQUENCE</scope>
    <source>
        <strain evidence="2">MM31A-1</strain>
    </source>
</reference>
<dbReference type="EMBL" id="HBIO01021000">
    <property type="protein sequence ID" value="CAE0471301.1"/>
    <property type="molecule type" value="Transcribed_RNA"/>
</dbReference>
<keyword evidence="1" id="KW-1133">Transmembrane helix</keyword>
<feature type="transmembrane region" description="Helical" evidence="1">
    <location>
        <begin position="112"/>
        <end position="137"/>
    </location>
</feature>
<dbReference type="AlphaFoldDB" id="A0A6S8XNT5"/>
<evidence type="ECO:0000313" key="2">
    <source>
        <dbReference type="EMBL" id="CAE0471299.1"/>
    </source>
</evidence>
<dbReference type="EMBL" id="HBIO01020998">
    <property type="protein sequence ID" value="CAE0471299.1"/>
    <property type="molecule type" value="Transcribed_RNA"/>
</dbReference>
<dbReference type="EMBL" id="HBIO01021006">
    <property type="protein sequence ID" value="CAE0471307.1"/>
    <property type="molecule type" value="Transcribed_RNA"/>
</dbReference>
<evidence type="ECO:0000313" key="3">
    <source>
        <dbReference type="EMBL" id="CAE0471301.1"/>
    </source>
</evidence>
<keyword evidence="1" id="KW-0812">Transmembrane</keyword>
<sequence>MLRSFRKTSTSISFQHQLYIYHSIMLISIKKTSIIIGILSLFQSRHVHSLSTPVVASLVKDYSGTAAGLFNNMRTPAALIGGAIVPLGLLTAPEIDKSKDSKRVQLFKKVNLLLAIASLLSEILAITFSTVAINKLAEVRFPPTTGVDELLSKHFEIAWMGTNVHFLLGMFGFGLLVGSKAFFTYGSKVGKISGCWGVAVFLHCSSIVNQGIALGAGDNSPHFASNLLTLVIRYVTLTMSRVRGRPLSMIAFGVIFYSLFLSIEMVAESFGFFQKEKDN</sequence>
<name>A0A6S8XNT5_9STRA</name>
<feature type="transmembrane region" description="Helical" evidence="1">
    <location>
        <begin position="189"/>
        <end position="208"/>
    </location>
</feature>
<organism evidence="2">
    <name type="scientific">Chaetoceros debilis</name>
    <dbReference type="NCBI Taxonomy" id="122233"/>
    <lineage>
        <taxon>Eukaryota</taxon>
        <taxon>Sar</taxon>
        <taxon>Stramenopiles</taxon>
        <taxon>Ochrophyta</taxon>
        <taxon>Bacillariophyta</taxon>
        <taxon>Coscinodiscophyceae</taxon>
        <taxon>Chaetocerotophycidae</taxon>
        <taxon>Chaetocerotales</taxon>
        <taxon>Chaetocerotaceae</taxon>
        <taxon>Chaetoceros</taxon>
    </lineage>
</organism>
<feature type="transmembrane region" description="Helical" evidence="1">
    <location>
        <begin position="73"/>
        <end position="92"/>
    </location>
</feature>
<protein>
    <submittedName>
        <fullName evidence="2">Uncharacterized protein</fullName>
    </submittedName>
</protein>
<feature type="transmembrane region" description="Helical" evidence="1">
    <location>
        <begin position="20"/>
        <end position="42"/>
    </location>
</feature>
<feature type="transmembrane region" description="Helical" evidence="1">
    <location>
        <begin position="157"/>
        <end position="177"/>
    </location>
</feature>
<keyword evidence="1" id="KW-0472">Membrane</keyword>
<feature type="transmembrane region" description="Helical" evidence="1">
    <location>
        <begin position="249"/>
        <end position="273"/>
    </location>
</feature>
<gene>
    <name evidence="2" type="ORF">CDEB00056_LOCUS16152</name>
    <name evidence="3" type="ORF">CDEB00056_LOCUS16154</name>
    <name evidence="4" type="ORF">CDEB00056_LOCUS16160</name>
</gene>
<evidence type="ECO:0000256" key="1">
    <source>
        <dbReference type="SAM" id="Phobius"/>
    </source>
</evidence>
<evidence type="ECO:0000313" key="4">
    <source>
        <dbReference type="EMBL" id="CAE0471307.1"/>
    </source>
</evidence>